<protein>
    <submittedName>
        <fullName evidence="3">DUF2892 domain-containing protein</fullName>
    </submittedName>
</protein>
<evidence type="ECO:0000313" key="4">
    <source>
        <dbReference type="Proteomes" id="UP000233256"/>
    </source>
</evidence>
<dbReference type="Proteomes" id="UP000233256">
    <property type="component" value="Unassembled WGS sequence"/>
</dbReference>
<dbReference type="InterPro" id="IPR021309">
    <property type="entry name" value="YgaP-like_TM"/>
</dbReference>
<accession>A0A2N1PNW7</accession>
<name>A0A2N1PNW7_9BACT</name>
<dbReference type="AlphaFoldDB" id="A0A2N1PNW7"/>
<dbReference type="EMBL" id="PGXC01000009">
    <property type="protein sequence ID" value="PKK90036.1"/>
    <property type="molecule type" value="Genomic_DNA"/>
</dbReference>
<feature type="transmembrane region" description="Helical" evidence="1">
    <location>
        <begin position="6"/>
        <end position="25"/>
    </location>
</feature>
<evidence type="ECO:0000256" key="1">
    <source>
        <dbReference type="SAM" id="Phobius"/>
    </source>
</evidence>
<keyword evidence="1" id="KW-0472">Membrane</keyword>
<comment type="caution">
    <text evidence="3">The sequence shown here is derived from an EMBL/GenBank/DDBJ whole genome shotgun (WGS) entry which is preliminary data.</text>
</comment>
<sequence length="62" mass="7054">MKVNDWVHVIAGTFIMISLGLGLMVHKYWFAMTGFVGLNLFQYGWTGFCPLASILRKCKVQD</sequence>
<organism evidence="3 4">
    <name type="scientific">Candidatus Wallbacteria bacterium HGW-Wallbacteria-1</name>
    <dbReference type="NCBI Taxonomy" id="2013854"/>
    <lineage>
        <taxon>Bacteria</taxon>
        <taxon>Candidatus Walliibacteriota</taxon>
    </lineage>
</organism>
<feature type="domain" description="Inner membrane protein YgaP-like transmembrane" evidence="2">
    <location>
        <begin position="7"/>
        <end position="56"/>
    </location>
</feature>
<keyword evidence="1" id="KW-1133">Transmembrane helix</keyword>
<reference evidence="3 4" key="1">
    <citation type="journal article" date="2017" name="ISME J.">
        <title>Potential for microbial H2 and metal transformations associated with novel bacteria and archaea in deep terrestrial subsurface sediments.</title>
        <authorList>
            <person name="Hernsdorf A.W."/>
            <person name="Amano Y."/>
            <person name="Miyakawa K."/>
            <person name="Ise K."/>
            <person name="Suzuki Y."/>
            <person name="Anantharaman K."/>
            <person name="Probst A."/>
            <person name="Burstein D."/>
            <person name="Thomas B.C."/>
            <person name="Banfield J.F."/>
        </authorList>
    </citation>
    <scope>NUCLEOTIDE SEQUENCE [LARGE SCALE GENOMIC DNA]</scope>
    <source>
        <strain evidence="3">HGW-Wallbacteria-1</strain>
    </source>
</reference>
<dbReference type="Pfam" id="PF11127">
    <property type="entry name" value="YgaP-like_TM"/>
    <property type="match status" value="1"/>
</dbReference>
<gene>
    <name evidence="3" type="ORF">CVV64_11835</name>
</gene>
<evidence type="ECO:0000313" key="3">
    <source>
        <dbReference type="EMBL" id="PKK90036.1"/>
    </source>
</evidence>
<evidence type="ECO:0000259" key="2">
    <source>
        <dbReference type="Pfam" id="PF11127"/>
    </source>
</evidence>
<keyword evidence="1" id="KW-0812">Transmembrane</keyword>
<dbReference type="Gene3D" id="6.10.140.1340">
    <property type="match status" value="1"/>
</dbReference>
<proteinExistence type="predicted"/>